<proteinExistence type="predicted"/>
<reference evidence="5" key="1">
    <citation type="submission" date="2016-05" db="EMBL/GenBank/DDBJ databases">
        <title>Draft genome of Corynebacterium afermentans subsp. afermentans LCDC 88199T.</title>
        <authorList>
            <person name="Bernier A.-M."/>
            <person name="Bernard K."/>
        </authorList>
    </citation>
    <scope>NUCLEOTIDE SEQUENCE [LARGE SCALE GENOMIC DNA]</scope>
    <source>
        <strain evidence="5">NML04-0072</strain>
    </source>
</reference>
<protein>
    <recommendedName>
        <fullName evidence="3">Factor H binding protein-like C-terminal domain-containing protein</fullName>
    </recommendedName>
</protein>
<accession>A0A1A9RQQ5</accession>
<dbReference type="OrthoDB" id="6688917at2"/>
<sequence length="272" mass="29427">MKKHHILYIAITALTLGGCSSAGSSLANAITDPLTPKPHGKTTLAINDQNGNGLLRTGNDVADTINIAGRNYGNNSTLDIGHLWQNRLTSFQYILKANGRNLEDGQLEVYKRSYSAIVGAHVRNRYAPDGTQQQAQPNEFQIRSIQGTLTQENQLPTTGTVRYQGHAFAGSDESNGRLDYSINYGGRTGSGQITGLPDFGNITLRTGNLDRHNSNITGVAESQRRGNGNYHLNIFGPNANEIAGKAHNFTTQQNGGNLIYNREVGFSGSRVN</sequence>
<dbReference type="GO" id="GO:0009279">
    <property type="term" value="C:cell outer membrane"/>
    <property type="evidence" value="ECO:0007669"/>
    <property type="project" value="UniProtKB-SubCell"/>
</dbReference>
<evidence type="ECO:0000256" key="2">
    <source>
        <dbReference type="SAM" id="SignalP"/>
    </source>
</evidence>
<dbReference type="EMBL" id="LXSG01000013">
    <property type="protein sequence ID" value="OAM22167.1"/>
    <property type="molecule type" value="Genomic_DNA"/>
</dbReference>
<comment type="subcellular location">
    <subcellularLocation>
        <location evidence="1">Cell outer membrane</location>
    </subcellularLocation>
</comment>
<dbReference type="AlphaFoldDB" id="A0A1A9RQQ5"/>
<feature type="domain" description="Factor H binding protein-like C-terminal" evidence="3">
    <location>
        <begin position="154"/>
        <end position="246"/>
    </location>
</feature>
<feature type="chain" id="PRO_5008396061" description="Factor H binding protein-like C-terminal domain-containing protein" evidence="2">
    <location>
        <begin position="30"/>
        <end position="272"/>
    </location>
</feature>
<dbReference type="Proteomes" id="UP000077589">
    <property type="component" value="Unassembled WGS sequence"/>
</dbReference>
<gene>
    <name evidence="4" type="ORF">A7P90_01745</name>
</gene>
<dbReference type="InterPro" id="IPR014902">
    <property type="entry name" value="FHBP-like_C"/>
</dbReference>
<evidence type="ECO:0000259" key="3">
    <source>
        <dbReference type="Pfam" id="PF08794"/>
    </source>
</evidence>
<name>A0A1A9RQQ5_EIKCO</name>
<evidence type="ECO:0000313" key="4">
    <source>
        <dbReference type="EMBL" id="OAM22167.1"/>
    </source>
</evidence>
<evidence type="ECO:0000256" key="1">
    <source>
        <dbReference type="ARBA" id="ARBA00004442"/>
    </source>
</evidence>
<dbReference type="Gene3D" id="2.40.160.90">
    <property type="match status" value="1"/>
</dbReference>
<dbReference type="SUPFAM" id="SSF56925">
    <property type="entry name" value="OMPA-like"/>
    <property type="match status" value="1"/>
</dbReference>
<dbReference type="PROSITE" id="PS51257">
    <property type="entry name" value="PROKAR_LIPOPROTEIN"/>
    <property type="match status" value="1"/>
</dbReference>
<dbReference type="Gene3D" id="2.60.40.1980">
    <property type="match status" value="1"/>
</dbReference>
<organism evidence="4 5">
    <name type="scientific">Eikenella corrodens</name>
    <dbReference type="NCBI Taxonomy" id="539"/>
    <lineage>
        <taxon>Bacteria</taxon>
        <taxon>Pseudomonadati</taxon>
        <taxon>Pseudomonadota</taxon>
        <taxon>Betaproteobacteria</taxon>
        <taxon>Neisseriales</taxon>
        <taxon>Neisseriaceae</taxon>
        <taxon>Eikenella</taxon>
    </lineage>
</organism>
<dbReference type="InterPro" id="IPR011250">
    <property type="entry name" value="OMP/PagP_B-barrel"/>
</dbReference>
<feature type="signal peptide" evidence="2">
    <location>
        <begin position="1"/>
        <end position="29"/>
    </location>
</feature>
<dbReference type="Pfam" id="PF08794">
    <property type="entry name" value="FHBP_C"/>
    <property type="match status" value="1"/>
</dbReference>
<comment type="caution">
    <text evidence="4">The sequence shown here is derived from an EMBL/GenBank/DDBJ whole genome shotgun (WGS) entry which is preliminary data.</text>
</comment>
<evidence type="ECO:0000313" key="5">
    <source>
        <dbReference type="Proteomes" id="UP000077589"/>
    </source>
</evidence>
<keyword evidence="2" id="KW-0732">Signal</keyword>
<dbReference type="RefSeq" id="WP_064087371.1">
    <property type="nucleotide sequence ID" value="NZ_CAJPRZ010000007.1"/>
</dbReference>